<proteinExistence type="predicted"/>
<dbReference type="RefSeq" id="WP_374036183.1">
    <property type="nucleotide sequence ID" value="NZ_CP169082.1"/>
</dbReference>
<accession>A0ABW0FT71</accession>
<evidence type="ECO:0000313" key="1">
    <source>
        <dbReference type="EMBL" id="MFC5343877.1"/>
    </source>
</evidence>
<dbReference type="Proteomes" id="UP001596152">
    <property type="component" value="Unassembled WGS sequence"/>
</dbReference>
<evidence type="ECO:0000313" key="2">
    <source>
        <dbReference type="Proteomes" id="UP001596152"/>
    </source>
</evidence>
<protein>
    <submittedName>
        <fullName evidence="1">Uncharacterized protein</fullName>
    </submittedName>
</protein>
<reference evidence="2" key="1">
    <citation type="journal article" date="2019" name="Int. J. Syst. Evol. Microbiol.">
        <title>The Global Catalogue of Microorganisms (GCM) 10K type strain sequencing project: providing services to taxonomists for standard genome sequencing and annotation.</title>
        <authorList>
            <consortium name="The Broad Institute Genomics Platform"/>
            <consortium name="The Broad Institute Genome Sequencing Center for Infectious Disease"/>
            <person name="Wu L."/>
            <person name="Ma J."/>
        </authorList>
    </citation>
    <scope>NUCLEOTIDE SEQUENCE [LARGE SCALE GENOMIC DNA]</scope>
    <source>
        <strain evidence="2">JCM 12125</strain>
    </source>
</reference>
<dbReference type="EMBL" id="JBHSLF010000015">
    <property type="protein sequence ID" value="MFC5343877.1"/>
    <property type="molecule type" value="Genomic_DNA"/>
</dbReference>
<gene>
    <name evidence="1" type="ORF">ACFPIE_08135</name>
</gene>
<name>A0ABW0FT71_9CAUL</name>
<dbReference type="PROSITE" id="PS51257">
    <property type="entry name" value="PROKAR_LIPOPROTEIN"/>
    <property type="match status" value="1"/>
</dbReference>
<sequence length="175" mass="17716">MPVRLAALAACALLAAGCSPRDDGIDPSGAEEVPADIQPQALTAEHLANLIAADGARHTVLVLTGPADPTGFDKVLAGIATGAPEWLALVPQLQPATDGLHAEGLQDALATALTRNAPGVLALIPDHAHPLFVCAATHPPDARMIAARAAVEAVTDPALQAAKAECLRAFDGKAE</sequence>
<comment type="caution">
    <text evidence="1">The sequence shown here is derived from an EMBL/GenBank/DDBJ whole genome shotgun (WGS) entry which is preliminary data.</text>
</comment>
<organism evidence="1 2">
    <name type="scientific">Brevundimonas staleyi</name>
    <dbReference type="NCBI Taxonomy" id="74326"/>
    <lineage>
        <taxon>Bacteria</taxon>
        <taxon>Pseudomonadati</taxon>
        <taxon>Pseudomonadota</taxon>
        <taxon>Alphaproteobacteria</taxon>
        <taxon>Caulobacterales</taxon>
        <taxon>Caulobacteraceae</taxon>
        <taxon>Brevundimonas</taxon>
    </lineage>
</organism>
<keyword evidence="2" id="KW-1185">Reference proteome</keyword>